<dbReference type="EMBL" id="JWZX01002881">
    <property type="protein sequence ID" value="KOO26210.1"/>
    <property type="molecule type" value="Genomic_DNA"/>
</dbReference>
<protein>
    <submittedName>
        <fullName evidence="2">Uncharacterized protein</fullName>
    </submittedName>
</protein>
<keyword evidence="3" id="KW-1185">Reference proteome</keyword>
<sequence length="130" mass="14983">MAVRFNTTVSAADARLANMSYAQKISEQRLQRSQERSKWYQLSEEERSEILFPAPKKIQTEYYDATPEQTRQVESHFRGEGLHWRPTAESQQVSVKEVIKNDVDNPCNKAPFQPRRPWHAGGGGYDSRLG</sequence>
<accession>A0A0M0JI98</accession>
<evidence type="ECO:0000313" key="2">
    <source>
        <dbReference type="EMBL" id="KOO26210.1"/>
    </source>
</evidence>
<evidence type="ECO:0000313" key="3">
    <source>
        <dbReference type="Proteomes" id="UP000037460"/>
    </source>
</evidence>
<dbReference type="Proteomes" id="UP000037460">
    <property type="component" value="Unassembled WGS sequence"/>
</dbReference>
<feature type="compositionally biased region" description="Gly residues" evidence="1">
    <location>
        <begin position="120"/>
        <end position="130"/>
    </location>
</feature>
<gene>
    <name evidence="2" type="ORF">Ctob_000167</name>
</gene>
<feature type="region of interest" description="Disordered" evidence="1">
    <location>
        <begin position="101"/>
        <end position="130"/>
    </location>
</feature>
<proteinExistence type="predicted"/>
<organism evidence="2 3">
    <name type="scientific">Chrysochromulina tobinii</name>
    <dbReference type="NCBI Taxonomy" id="1460289"/>
    <lineage>
        <taxon>Eukaryota</taxon>
        <taxon>Haptista</taxon>
        <taxon>Haptophyta</taxon>
        <taxon>Prymnesiophyceae</taxon>
        <taxon>Prymnesiales</taxon>
        <taxon>Chrysochromulinaceae</taxon>
        <taxon>Chrysochromulina</taxon>
    </lineage>
</organism>
<name>A0A0M0JI98_9EUKA</name>
<dbReference type="AlphaFoldDB" id="A0A0M0JI98"/>
<comment type="caution">
    <text evidence="2">The sequence shown here is derived from an EMBL/GenBank/DDBJ whole genome shotgun (WGS) entry which is preliminary data.</text>
</comment>
<evidence type="ECO:0000256" key="1">
    <source>
        <dbReference type="SAM" id="MobiDB-lite"/>
    </source>
</evidence>
<reference evidence="3" key="1">
    <citation type="journal article" date="2015" name="PLoS Genet.">
        <title>Genome Sequence and Transcriptome Analyses of Chrysochromulina tobin: Metabolic Tools for Enhanced Algal Fitness in the Prominent Order Prymnesiales (Haptophyceae).</title>
        <authorList>
            <person name="Hovde B.T."/>
            <person name="Deodato C.R."/>
            <person name="Hunsperger H.M."/>
            <person name="Ryken S.A."/>
            <person name="Yost W."/>
            <person name="Jha R.K."/>
            <person name="Patterson J."/>
            <person name="Monnat R.J. Jr."/>
            <person name="Barlow S.B."/>
            <person name="Starkenburg S.R."/>
            <person name="Cattolico R.A."/>
        </authorList>
    </citation>
    <scope>NUCLEOTIDE SEQUENCE</scope>
    <source>
        <strain evidence="3">CCMP291</strain>
    </source>
</reference>